<evidence type="ECO:0000313" key="2">
    <source>
        <dbReference type="EMBL" id="CAB1419408.1"/>
    </source>
</evidence>
<feature type="region of interest" description="Disordered" evidence="1">
    <location>
        <begin position="51"/>
        <end position="86"/>
    </location>
</feature>
<dbReference type="Proteomes" id="UP001153269">
    <property type="component" value="Unassembled WGS sequence"/>
</dbReference>
<evidence type="ECO:0000313" key="3">
    <source>
        <dbReference type="Proteomes" id="UP001153269"/>
    </source>
</evidence>
<keyword evidence="3" id="KW-1185">Reference proteome</keyword>
<name>A0A9N7TVM7_PLEPL</name>
<gene>
    <name evidence="2" type="ORF">PLEPLA_LOCUS7239</name>
</gene>
<proteinExistence type="predicted"/>
<sequence>MSACTTTTTSSTITAAAAAAGRSVHYPGDPCGDGEETPLTLHCFFMPGGKSPSAARNVSAAERGAAGKTSEWEREQEEEEKEGAAN</sequence>
<dbReference type="AlphaFoldDB" id="A0A9N7TVM7"/>
<protein>
    <submittedName>
        <fullName evidence="2">Uncharacterized protein</fullName>
    </submittedName>
</protein>
<organism evidence="2 3">
    <name type="scientific">Pleuronectes platessa</name>
    <name type="common">European plaice</name>
    <dbReference type="NCBI Taxonomy" id="8262"/>
    <lineage>
        <taxon>Eukaryota</taxon>
        <taxon>Metazoa</taxon>
        <taxon>Chordata</taxon>
        <taxon>Craniata</taxon>
        <taxon>Vertebrata</taxon>
        <taxon>Euteleostomi</taxon>
        <taxon>Actinopterygii</taxon>
        <taxon>Neopterygii</taxon>
        <taxon>Teleostei</taxon>
        <taxon>Neoteleostei</taxon>
        <taxon>Acanthomorphata</taxon>
        <taxon>Carangaria</taxon>
        <taxon>Pleuronectiformes</taxon>
        <taxon>Pleuronectoidei</taxon>
        <taxon>Pleuronectidae</taxon>
        <taxon>Pleuronectes</taxon>
    </lineage>
</organism>
<reference evidence="2" key="1">
    <citation type="submission" date="2020-03" db="EMBL/GenBank/DDBJ databases">
        <authorList>
            <person name="Weist P."/>
        </authorList>
    </citation>
    <scope>NUCLEOTIDE SEQUENCE</scope>
</reference>
<dbReference type="EMBL" id="CADEAL010000389">
    <property type="protein sequence ID" value="CAB1419408.1"/>
    <property type="molecule type" value="Genomic_DNA"/>
</dbReference>
<accession>A0A9N7TVM7</accession>
<evidence type="ECO:0000256" key="1">
    <source>
        <dbReference type="SAM" id="MobiDB-lite"/>
    </source>
</evidence>
<comment type="caution">
    <text evidence="2">The sequence shown here is derived from an EMBL/GenBank/DDBJ whole genome shotgun (WGS) entry which is preliminary data.</text>
</comment>
<feature type="compositionally biased region" description="Acidic residues" evidence="1">
    <location>
        <begin position="74"/>
        <end position="86"/>
    </location>
</feature>